<evidence type="ECO:0000313" key="6">
    <source>
        <dbReference type="Proteomes" id="UP000590964"/>
    </source>
</evidence>
<protein>
    <submittedName>
        <fullName evidence="2">Uncharacterized protein</fullName>
    </submittedName>
</protein>
<evidence type="ECO:0000313" key="4">
    <source>
        <dbReference type="EMBL" id="MBS3058344.1"/>
    </source>
</evidence>
<keyword evidence="1" id="KW-1133">Transmembrane helix</keyword>
<evidence type="ECO:0000313" key="2">
    <source>
        <dbReference type="EMBL" id="HIH21856.1"/>
    </source>
</evidence>
<reference evidence="2 5" key="1">
    <citation type="journal article" date="2020" name="bioRxiv">
        <title>A rank-normalized archaeal taxonomy based on genome phylogeny resolves widespread incomplete and uneven classifications.</title>
        <authorList>
            <person name="Rinke C."/>
            <person name="Chuvochina M."/>
            <person name="Mussig A.J."/>
            <person name="Chaumeil P.-A."/>
            <person name="Waite D.W."/>
            <person name="Whitman W.B."/>
            <person name="Parks D.H."/>
            <person name="Hugenholtz P."/>
        </authorList>
    </citation>
    <scope>NUCLEOTIDE SEQUENCE</scope>
    <source>
        <strain evidence="2">UBA10191</strain>
    </source>
</reference>
<name>A0A7J4K2Z0_9ARCH</name>
<dbReference type="EMBL" id="DUFJ01000049">
    <property type="protein sequence ID" value="HIH32976.1"/>
    <property type="molecule type" value="Genomic_DNA"/>
</dbReference>
<dbReference type="EMBL" id="DUFW01000077">
    <property type="protein sequence ID" value="HIH21856.1"/>
    <property type="molecule type" value="Genomic_DNA"/>
</dbReference>
<dbReference type="AlphaFoldDB" id="A0A7J4K2Z0"/>
<keyword evidence="1" id="KW-0812">Transmembrane</keyword>
<organism evidence="2 6">
    <name type="scientific">Candidatus Iainarchaeum sp</name>
    <dbReference type="NCBI Taxonomy" id="3101447"/>
    <lineage>
        <taxon>Archaea</taxon>
        <taxon>Candidatus Iainarchaeota</taxon>
        <taxon>Candidatus Iainarchaeia</taxon>
        <taxon>Candidatus Iainarchaeales</taxon>
        <taxon>Candidatus Iainarchaeaceae</taxon>
        <taxon>Candidatus Iainarchaeum</taxon>
    </lineage>
</organism>
<feature type="transmembrane region" description="Helical" evidence="1">
    <location>
        <begin position="21"/>
        <end position="38"/>
    </location>
</feature>
<reference evidence="4" key="3">
    <citation type="submission" date="2021-05" db="EMBL/GenBank/DDBJ databases">
        <title>Protein family content uncovers lineage relationships and bacterial pathway maintenance mechanisms in DPANN archaea.</title>
        <authorList>
            <person name="Castelle C.J."/>
            <person name="Meheust R."/>
            <person name="Jaffe A.L."/>
            <person name="Seitz K."/>
            <person name="Gong X."/>
            <person name="Baker B.J."/>
            <person name="Banfield J.F."/>
        </authorList>
    </citation>
    <scope>NUCLEOTIDE SEQUENCE</scope>
    <source>
        <strain evidence="4">RIFCSPLOWO2_01_FULL_43_13</strain>
    </source>
</reference>
<comment type="caution">
    <text evidence="2">The sequence shown here is derived from an EMBL/GenBank/DDBJ whole genome shotgun (WGS) entry which is preliminary data.</text>
</comment>
<sequence>MILTIQEKLFLKEDLKLKSKILVLALALGIIIFITGCVEQPPETPPENPPIVPPEEPPQLSDITVDATAPSTALVRRNVEISGIATYDKGIVEVIVNFKGAGVEGIDSFRTFQCDNKTECAYSANQEYASPGTYTVDIITLTADYQIKTISKTITVSGGEAQ</sequence>
<gene>
    <name evidence="2" type="ORF">HA222_04340</name>
    <name evidence="3" type="ORF">HA227_01860</name>
    <name evidence="4" type="ORF">J4478_02995</name>
</gene>
<reference evidence="4" key="2">
    <citation type="submission" date="2021-03" db="EMBL/GenBank/DDBJ databases">
        <authorList>
            <person name="Jaffe A."/>
        </authorList>
    </citation>
    <scope>NUCLEOTIDE SEQUENCE</scope>
    <source>
        <strain evidence="4">RIFCSPLOWO2_01_FULL_43_13</strain>
    </source>
</reference>
<keyword evidence="1" id="KW-0472">Membrane</keyword>
<dbReference type="Proteomes" id="UP000527315">
    <property type="component" value="Unassembled WGS sequence"/>
</dbReference>
<evidence type="ECO:0000256" key="1">
    <source>
        <dbReference type="SAM" id="Phobius"/>
    </source>
</evidence>
<dbReference type="Proteomes" id="UP000680185">
    <property type="component" value="Unassembled WGS sequence"/>
</dbReference>
<dbReference type="Proteomes" id="UP000590964">
    <property type="component" value="Unassembled WGS sequence"/>
</dbReference>
<proteinExistence type="predicted"/>
<accession>A0A7J4K2Z0</accession>
<evidence type="ECO:0000313" key="3">
    <source>
        <dbReference type="EMBL" id="HIH32976.1"/>
    </source>
</evidence>
<evidence type="ECO:0000313" key="5">
    <source>
        <dbReference type="Proteomes" id="UP000527315"/>
    </source>
</evidence>
<dbReference type="EMBL" id="JAGVWB010000019">
    <property type="protein sequence ID" value="MBS3058344.1"/>
    <property type="molecule type" value="Genomic_DNA"/>
</dbReference>